<dbReference type="Pfam" id="PF01607">
    <property type="entry name" value="CBM_14"/>
    <property type="match status" value="1"/>
</dbReference>
<dbReference type="InterPro" id="IPR002557">
    <property type="entry name" value="Chitin-bd_dom"/>
</dbReference>
<sequence>MAEIFPVLIILLFTVTLVRNWHMGDITTFETNSCDERKTEGIICYSCSVVAVCILIQQQWHTIPIEECDTLGGFYCNVNAGKCSNASGPCNPIGYERNFVCTSTGIFPDPYDCQVYHMCYQSGNSFGAINVECGGNSAYSVATGDCSITIDHHVCREHQFRCENVGDRAAWPGNPNIFYVCKAEVQEDGRRVLYPALYRCGPSEHFINRECRLTDSETHPTLPPDNEC</sequence>
<dbReference type="EnsemblMetazoa" id="PPAI007659-RA">
    <property type="protein sequence ID" value="PPAI007659-PA"/>
    <property type="gene ID" value="PPAI007659"/>
</dbReference>
<dbReference type="InterPro" id="IPR036508">
    <property type="entry name" value="Chitin-bd_dom_sf"/>
</dbReference>
<protein>
    <submittedName>
        <fullName evidence="1">Uncharacterized protein</fullName>
    </submittedName>
</protein>
<dbReference type="GO" id="GO:0005576">
    <property type="term" value="C:extracellular region"/>
    <property type="evidence" value="ECO:0007669"/>
    <property type="project" value="InterPro"/>
</dbReference>
<dbReference type="VEuPathDB" id="VectorBase:PPAI007659"/>
<reference evidence="1" key="1">
    <citation type="submission" date="2022-08" db="UniProtKB">
        <authorList>
            <consortium name="EnsemblMetazoa"/>
        </authorList>
    </citation>
    <scope>IDENTIFICATION</scope>
    <source>
        <strain evidence="1">Israel</strain>
    </source>
</reference>
<dbReference type="GO" id="GO:0008061">
    <property type="term" value="F:chitin binding"/>
    <property type="evidence" value="ECO:0007669"/>
    <property type="project" value="InterPro"/>
</dbReference>
<evidence type="ECO:0000313" key="1">
    <source>
        <dbReference type="EnsemblMetazoa" id="PPAI007659-PA"/>
    </source>
</evidence>
<proteinExistence type="predicted"/>
<dbReference type="EMBL" id="AJVK01061311">
    <property type="status" value="NOT_ANNOTATED_CDS"/>
    <property type="molecule type" value="Genomic_DNA"/>
</dbReference>
<accession>A0A1B0DHM5</accession>
<dbReference type="Proteomes" id="UP000092462">
    <property type="component" value="Unassembled WGS sequence"/>
</dbReference>
<dbReference type="AlphaFoldDB" id="A0A1B0DHM5"/>
<dbReference type="PROSITE" id="PS50940">
    <property type="entry name" value="CHIT_BIND_II"/>
    <property type="match status" value="1"/>
</dbReference>
<organism evidence="1 2">
    <name type="scientific">Phlebotomus papatasi</name>
    <name type="common">Sandfly</name>
    <dbReference type="NCBI Taxonomy" id="29031"/>
    <lineage>
        <taxon>Eukaryota</taxon>
        <taxon>Metazoa</taxon>
        <taxon>Ecdysozoa</taxon>
        <taxon>Arthropoda</taxon>
        <taxon>Hexapoda</taxon>
        <taxon>Insecta</taxon>
        <taxon>Pterygota</taxon>
        <taxon>Neoptera</taxon>
        <taxon>Endopterygota</taxon>
        <taxon>Diptera</taxon>
        <taxon>Nematocera</taxon>
        <taxon>Psychodoidea</taxon>
        <taxon>Psychodidae</taxon>
        <taxon>Phlebotomus</taxon>
        <taxon>Phlebotomus</taxon>
    </lineage>
</organism>
<keyword evidence="2" id="KW-1185">Reference proteome</keyword>
<evidence type="ECO:0000313" key="2">
    <source>
        <dbReference type="Proteomes" id="UP000092462"/>
    </source>
</evidence>
<dbReference type="VEuPathDB" id="VectorBase:PPAPM1_009922"/>
<name>A0A1B0DHM5_PHLPP</name>
<dbReference type="SUPFAM" id="SSF57625">
    <property type="entry name" value="Invertebrate chitin-binding proteins"/>
    <property type="match status" value="1"/>
</dbReference>